<dbReference type="PANTHER" id="PTHR47829">
    <property type="entry name" value="HYDROLASE, PUTATIVE (AFU_ORTHOLOGUE AFUA_1G12880)-RELATED"/>
    <property type="match status" value="1"/>
</dbReference>
<dbReference type="PANTHER" id="PTHR47829:SF1">
    <property type="entry name" value="HAD FAMILY PHOSPHATASE"/>
    <property type="match status" value="1"/>
</dbReference>
<dbReference type="AlphaFoldDB" id="A0A6J4P3K8"/>
<dbReference type="Gene3D" id="3.90.1200.10">
    <property type="match status" value="1"/>
</dbReference>
<organism evidence="2">
    <name type="scientific">uncultured Nocardioides sp</name>
    <dbReference type="NCBI Taxonomy" id="198441"/>
    <lineage>
        <taxon>Bacteria</taxon>
        <taxon>Bacillati</taxon>
        <taxon>Actinomycetota</taxon>
        <taxon>Actinomycetes</taxon>
        <taxon>Propionibacteriales</taxon>
        <taxon>Nocardioidaceae</taxon>
        <taxon>Nocardioides</taxon>
        <taxon>environmental samples</taxon>
    </lineage>
</organism>
<evidence type="ECO:0000259" key="1">
    <source>
        <dbReference type="Pfam" id="PF01636"/>
    </source>
</evidence>
<gene>
    <name evidence="2" type="ORF">AVDCRST_MAG32-3105</name>
</gene>
<dbReference type="InterPro" id="IPR002575">
    <property type="entry name" value="Aminoglycoside_PTrfase"/>
</dbReference>
<dbReference type="InterPro" id="IPR011009">
    <property type="entry name" value="Kinase-like_dom_sf"/>
</dbReference>
<reference evidence="2" key="1">
    <citation type="submission" date="2020-02" db="EMBL/GenBank/DDBJ databases">
        <authorList>
            <person name="Meier V. D."/>
        </authorList>
    </citation>
    <scope>NUCLEOTIDE SEQUENCE</scope>
    <source>
        <strain evidence="2">AVDCRST_MAG32</strain>
    </source>
</reference>
<dbReference type="Gene3D" id="3.30.200.20">
    <property type="entry name" value="Phosphorylase Kinase, domain 1"/>
    <property type="match status" value="1"/>
</dbReference>
<dbReference type="EMBL" id="CADCUM010000124">
    <property type="protein sequence ID" value="CAA9403458.1"/>
    <property type="molecule type" value="Genomic_DNA"/>
</dbReference>
<sequence>MSRPRDTRPVRAEDAFDEAAVTAWLREHAVDSSGVEGIPEVHQFSGGASNLTFLLRYPPSGDRVGRDLILRRAPRGTKARGAHDMRREHTIQSALSATFPYVPGMVAFCDDATVLGGDFYVMDRIDGVIPRSEWPGDVPLPPDRARALCLAAVDVLAELHAVDPAEAGLEGLGRGAGYVRRQVEGWSTRYRNARTDDVPDLERVMAWLDRRQPDDVAACVIHNDFKLDNLVLDRADPTRVVGVLDWEMATVGDPLMDLAGSMAYWVQADDPEDFQLMRRVPTHLPGMLTRDEVVSAYAERTGRTVTADQWRFYEVFGLFRLAVIAQQIYYRYVHGQTTNEAYAVFGPAVQIVGRRLDGLVDPDGAGPVGDS</sequence>
<protein>
    <submittedName>
        <fullName evidence="2">Acyl-CoA dehydrogenase, putative phosphotransferase</fullName>
    </submittedName>
</protein>
<dbReference type="GO" id="GO:0016740">
    <property type="term" value="F:transferase activity"/>
    <property type="evidence" value="ECO:0007669"/>
    <property type="project" value="UniProtKB-KW"/>
</dbReference>
<accession>A0A6J4P3K8</accession>
<dbReference type="InterPro" id="IPR041726">
    <property type="entry name" value="ACAD10_11_N"/>
</dbReference>
<feature type="domain" description="Aminoglycoside phosphotransferase" evidence="1">
    <location>
        <begin position="41"/>
        <end position="272"/>
    </location>
</feature>
<proteinExistence type="predicted"/>
<dbReference type="InterPro" id="IPR052898">
    <property type="entry name" value="ACAD10-like"/>
</dbReference>
<keyword evidence="2" id="KW-0808">Transferase</keyword>
<name>A0A6J4P3K8_9ACTN</name>
<dbReference type="SUPFAM" id="SSF56112">
    <property type="entry name" value="Protein kinase-like (PK-like)"/>
    <property type="match status" value="1"/>
</dbReference>
<evidence type="ECO:0000313" key="2">
    <source>
        <dbReference type="EMBL" id="CAA9403458.1"/>
    </source>
</evidence>
<dbReference type="Pfam" id="PF01636">
    <property type="entry name" value="APH"/>
    <property type="match status" value="1"/>
</dbReference>
<dbReference type="CDD" id="cd05154">
    <property type="entry name" value="ACAD10_11_N-like"/>
    <property type="match status" value="1"/>
</dbReference>